<proteinExistence type="predicted"/>
<feature type="region of interest" description="Disordered" evidence="1">
    <location>
        <begin position="1010"/>
        <end position="1100"/>
    </location>
</feature>
<accession>L8GN23</accession>
<dbReference type="STRING" id="1257118.L8GN23"/>
<feature type="region of interest" description="Disordered" evidence="1">
    <location>
        <begin position="922"/>
        <end position="982"/>
    </location>
</feature>
<dbReference type="SUPFAM" id="SSF47923">
    <property type="entry name" value="Ypt/Rab-GAP domain of gyp1p"/>
    <property type="match status" value="2"/>
</dbReference>
<dbReference type="InterPro" id="IPR000195">
    <property type="entry name" value="Rab-GAP-TBC_dom"/>
</dbReference>
<evidence type="ECO:0000259" key="2">
    <source>
        <dbReference type="PROSITE" id="PS50086"/>
    </source>
</evidence>
<sequence length="1183" mass="129725">METSGDELQIPEGWESILHVEHDGTIDAKMLLPPTIRKKSHRTRGNFRVASPMLGRATVSGGHSTTPGGRLSPPLTTEEAFLRAITNFDVRSKGDLEEDVAETIRLCLKRLLEHEDIRYGIAVSIDQYLISTSMLQKHLDAHKNLLTTSEQTTSSSSSSSSSTTTTASASSTSPVSTSPTSPVSTSPTSTTTSTTATEEVSPSSSPLSPRLDGSGGSGGWRAVRKKPHSLNRPHSEGTHPDDPLAWHHHHRPIDRTGMLTFRGLNVDELAKRFKRRRFNRAKEEEVLDKILETARETRSSGGAVEMEDVLRDLRLTRAMVSVVEILCGWEIDRAVCLKLVHGVVVTRKQKPTLSRKVSVLGLGKRLPPFWGNTLTCKAITTYCAIKQVYMQPMLGRLLNPDYYGRLGGACFYTLLLATKKTSNDKKNLLRFVLEWEFGKDRIGIDLRKLSGDAVSVGTIRRNHSNDNNGGGGGQLTSSDDVSIQIGVNARSLAASSVNVDLTGPAATGTVDASWLETELVGPWMSNFARSREAWNGEKHLVVKGDGRVSRERWNEDNAIILDDPPETHDLWRTEAEGTHRTHSHRCRQKPWNLYYQEIAQRPDFPHKIGRSKELKSIIRTHGILPDLRGKFWQGLSGANANKSLFSYQSILLNCNRETKHTVQIEKDLKRTFHGNEALGKSDEEGIAALRRVLTAYSCVNTDVGYCQSMNFICALLLLFMEEEDAFWMLMTLIEYLLPSDFYGSTMEGIIIYTQVFSSLLKTRLPRLSAHLDHLQTVLQVWDSLYYEGPYVLFRVALALFKINEAALLDTTDNADCFYMIKQLPQSVSKEELMAAVFAKGSTMRGLKADVGRLQAACRAASALDPHKRRASYSSADLNASSAASASAASSGGGVSPRRSTTHGQPAAAVATAALTSTEAAGAGPSLASLSSRLRTKAPIPTPTSTGGGDDTSASTSATSALAASTEEAPPPLPPKVWKPSSKSRIYSKTVDPHMYQSLRTRWLEQIEQRTKGPNAAGDGEAEADHTKSPPLSPSMESAGAGAAPPSPAFSDWIERLKTKSAADGSPSSGSRGRHQAEAEAEVVEAEAEAEKPKGSSVRVGLVSGHGFHKRTVIMQQRRKADEHKVLAQLHPQYAQTRYRLSFLIRANEDQGSEEYRQLMPQTRVLRPNGHSHRTQKELAQTFE</sequence>
<feature type="compositionally biased region" description="Low complexity" evidence="1">
    <location>
        <begin position="1033"/>
        <end position="1043"/>
    </location>
</feature>
<organism evidence="3 4">
    <name type="scientific">Acanthamoeba castellanii (strain ATCC 30010 / Neff)</name>
    <dbReference type="NCBI Taxonomy" id="1257118"/>
    <lineage>
        <taxon>Eukaryota</taxon>
        <taxon>Amoebozoa</taxon>
        <taxon>Discosea</taxon>
        <taxon>Longamoebia</taxon>
        <taxon>Centramoebida</taxon>
        <taxon>Acanthamoebidae</taxon>
        <taxon>Acanthamoeba</taxon>
    </lineage>
</organism>
<dbReference type="OrthoDB" id="19040at2759"/>
<dbReference type="Proteomes" id="UP000011083">
    <property type="component" value="Unassembled WGS sequence"/>
</dbReference>
<dbReference type="GeneID" id="14914965"/>
<dbReference type="InterPro" id="IPR035969">
    <property type="entry name" value="Rab-GAP_TBC_sf"/>
</dbReference>
<dbReference type="KEGG" id="acan:ACA1_380570"/>
<dbReference type="GO" id="GO:0005096">
    <property type="term" value="F:GTPase activator activity"/>
    <property type="evidence" value="ECO:0007669"/>
    <property type="project" value="TreeGrafter"/>
</dbReference>
<protein>
    <submittedName>
        <fullName evidence="3">TBC domain containing protein</fullName>
    </submittedName>
</protein>
<dbReference type="InterPro" id="IPR050302">
    <property type="entry name" value="Rab_GAP_TBC_domain"/>
</dbReference>
<gene>
    <name evidence="3" type="ORF">ACA1_380570</name>
</gene>
<feature type="compositionally biased region" description="Low complexity" evidence="1">
    <location>
        <begin position="922"/>
        <end position="931"/>
    </location>
</feature>
<dbReference type="Gene3D" id="1.10.8.270">
    <property type="entry name" value="putative rabgap domain of human tbc1 domain family member 14 like domains"/>
    <property type="match status" value="1"/>
</dbReference>
<feature type="compositionally biased region" description="Acidic residues" evidence="1">
    <location>
        <begin position="1078"/>
        <end position="1087"/>
    </location>
</feature>
<name>L8GN23_ACACF</name>
<feature type="region of interest" description="Disordered" evidence="1">
    <location>
        <begin position="149"/>
        <end position="249"/>
    </location>
</feature>
<dbReference type="PROSITE" id="PS50086">
    <property type="entry name" value="TBC_RABGAP"/>
    <property type="match status" value="1"/>
</dbReference>
<dbReference type="AlphaFoldDB" id="L8GN23"/>
<dbReference type="PANTHER" id="PTHR47219">
    <property type="entry name" value="RAB GTPASE-ACTIVATING PROTEIN 1-LIKE"/>
    <property type="match status" value="1"/>
</dbReference>
<feature type="compositionally biased region" description="Basic and acidic residues" evidence="1">
    <location>
        <begin position="233"/>
        <end position="245"/>
    </location>
</feature>
<dbReference type="Gene3D" id="1.10.472.80">
    <property type="entry name" value="Ypt/Rab-GAP domain of gyp1p, domain 3"/>
    <property type="match status" value="1"/>
</dbReference>
<evidence type="ECO:0000256" key="1">
    <source>
        <dbReference type="SAM" id="MobiDB-lite"/>
    </source>
</evidence>
<dbReference type="PANTHER" id="PTHR47219:SF20">
    <property type="entry name" value="TBC1 DOMAIN FAMILY MEMBER 2B"/>
    <property type="match status" value="1"/>
</dbReference>
<dbReference type="Pfam" id="PF00566">
    <property type="entry name" value="RabGAP-TBC"/>
    <property type="match status" value="1"/>
</dbReference>
<dbReference type="RefSeq" id="XP_004336405.1">
    <property type="nucleotide sequence ID" value="XM_004336357.1"/>
</dbReference>
<feature type="compositionally biased region" description="Low complexity" evidence="1">
    <location>
        <begin position="950"/>
        <end position="967"/>
    </location>
</feature>
<feature type="domain" description="Rab-GAP TBC" evidence="2">
    <location>
        <begin position="622"/>
        <end position="821"/>
    </location>
</feature>
<keyword evidence="4" id="KW-1185">Reference proteome</keyword>
<dbReference type="GO" id="GO:0031267">
    <property type="term" value="F:small GTPase binding"/>
    <property type="evidence" value="ECO:0007669"/>
    <property type="project" value="TreeGrafter"/>
</dbReference>
<evidence type="ECO:0000313" key="3">
    <source>
        <dbReference type="EMBL" id="ELR14392.1"/>
    </source>
</evidence>
<feature type="compositionally biased region" description="Basic residues" evidence="1">
    <location>
        <begin position="222"/>
        <end position="231"/>
    </location>
</feature>
<dbReference type="FunFam" id="1.10.8.270:FF:000026">
    <property type="entry name" value="TBC (Tre-2/Bub2/Cdc16) domain family"/>
    <property type="match status" value="1"/>
</dbReference>
<feature type="compositionally biased region" description="Low complexity" evidence="1">
    <location>
        <begin position="149"/>
        <end position="212"/>
    </location>
</feature>
<dbReference type="SMART" id="SM00164">
    <property type="entry name" value="TBC"/>
    <property type="match status" value="1"/>
</dbReference>
<evidence type="ECO:0000313" key="4">
    <source>
        <dbReference type="Proteomes" id="UP000011083"/>
    </source>
</evidence>
<feature type="region of interest" description="Disordered" evidence="1">
    <location>
        <begin position="885"/>
        <end position="909"/>
    </location>
</feature>
<reference evidence="3 4" key="1">
    <citation type="journal article" date="2013" name="Genome Biol.">
        <title>Genome of Acanthamoeba castellanii highlights extensive lateral gene transfer and early evolution of tyrosine kinase signaling.</title>
        <authorList>
            <person name="Clarke M."/>
            <person name="Lohan A.J."/>
            <person name="Liu B."/>
            <person name="Lagkouvardos I."/>
            <person name="Roy S."/>
            <person name="Zafar N."/>
            <person name="Bertelli C."/>
            <person name="Schilde C."/>
            <person name="Kianianmomeni A."/>
            <person name="Burglin T.R."/>
            <person name="Frech C."/>
            <person name="Turcotte B."/>
            <person name="Kopec K.O."/>
            <person name="Synnott J.M."/>
            <person name="Choo C."/>
            <person name="Paponov I."/>
            <person name="Finkler A."/>
            <person name="Soon Heng Tan C."/>
            <person name="Hutchins A.P."/>
            <person name="Weinmeier T."/>
            <person name="Rattei T."/>
            <person name="Chu J.S."/>
            <person name="Gimenez G."/>
            <person name="Irimia M."/>
            <person name="Rigden D.J."/>
            <person name="Fitzpatrick D.A."/>
            <person name="Lorenzo-Morales J."/>
            <person name="Bateman A."/>
            <person name="Chiu C.H."/>
            <person name="Tang P."/>
            <person name="Hegemann P."/>
            <person name="Fromm H."/>
            <person name="Raoult D."/>
            <person name="Greub G."/>
            <person name="Miranda-Saavedra D."/>
            <person name="Chen N."/>
            <person name="Nash P."/>
            <person name="Ginger M.L."/>
            <person name="Horn M."/>
            <person name="Schaap P."/>
            <person name="Caler L."/>
            <person name="Loftus B."/>
        </authorList>
    </citation>
    <scope>NUCLEOTIDE SEQUENCE [LARGE SCALE GENOMIC DNA]</scope>
    <source>
        <strain evidence="3 4">Neff</strain>
    </source>
</reference>
<dbReference type="VEuPathDB" id="AmoebaDB:ACA1_380570"/>
<dbReference type="EMBL" id="KB008053">
    <property type="protein sequence ID" value="ELR14392.1"/>
    <property type="molecule type" value="Genomic_DNA"/>
</dbReference>